<dbReference type="PRINTS" id="PR02008">
    <property type="entry name" value="RCMTFAMILY"/>
</dbReference>
<dbReference type="AlphaFoldDB" id="A0A4R8DT50"/>
<evidence type="ECO:0000256" key="4">
    <source>
        <dbReference type="ARBA" id="ARBA00022884"/>
    </source>
</evidence>
<dbReference type="InterPro" id="IPR049560">
    <property type="entry name" value="MeTrfase_RsmB-F_NOP2_cat"/>
</dbReference>
<dbReference type="RefSeq" id="WP_133992387.1">
    <property type="nucleotide sequence ID" value="NZ_SODV01000001.1"/>
</dbReference>
<keyword evidence="8" id="KW-1185">Reference proteome</keyword>
<dbReference type="GO" id="GO:0003723">
    <property type="term" value="F:RNA binding"/>
    <property type="evidence" value="ECO:0007669"/>
    <property type="project" value="UniProtKB-UniRule"/>
</dbReference>
<accession>A0A4R8DT50</accession>
<comment type="caution">
    <text evidence="7">The sequence shown here is derived from an EMBL/GenBank/DDBJ whole genome shotgun (WGS) entry which is preliminary data.</text>
</comment>
<evidence type="ECO:0000256" key="5">
    <source>
        <dbReference type="PROSITE-ProRule" id="PRU01023"/>
    </source>
</evidence>
<organism evidence="7 8">
    <name type="scientific">Dinghuibacter silviterrae</name>
    <dbReference type="NCBI Taxonomy" id="1539049"/>
    <lineage>
        <taxon>Bacteria</taxon>
        <taxon>Pseudomonadati</taxon>
        <taxon>Bacteroidota</taxon>
        <taxon>Chitinophagia</taxon>
        <taxon>Chitinophagales</taxon>
        <taxon>Chitinophagaceae</taxon>
        <taxon>Dinghuibacter</taxon>
    </lineage>
</organism>
<keyword evidence="3 5" id="KW-0949">S-adenosyl-L-methionine</keyword>
<name>A0A4R8DT50_9BACT</name>
<evidence type="ECO:0000256" key="1">
    <source>
        <dbReference type="ARBA" id="ARBA00022603"/>
    </source>
</evidence>
<keyword evidence="2 5" id="KW-0808">Transferase</keyword>
<dbReference type="SUPFAM" id="SSF53335">
    <property type="entry name" value="S-adenosyl-L-methionine-dependent methyltransferases"/>
    <property type="match status" value="1"/>
</dbReference>
<dbReference type="EMBL" id="SODV01000001">
    <property type="protein sequence ID" value="TDX00587.1"/>
    <property type="molecule type" value="Genomic_DNA"/>
</dbReference>
<dbReference type="Gene3D" id="3.40.50.150">
    <property type="entry name" value="Vaccinia Virus protein VP39"/>
    <property type="match status" value="1"/>
</dbReference>
<comment type="similarity">
    <text evidence="5">Belongs to the class I-like SAM-binding methyltransferase superfamily. RsmB/NOP family.</text>
</comment>
<evidence type="ECO:0000313" key="8">
    <source>
        <dbReference type="Proteomes" id="UP000294498"/>
    </source>
</evidence>
<evidence type="ECO:0000313" key="7">
    <source>
        <dbReference type="EMBL" id="TDX00587.1"/>
    </source>
</evidence>
<protein>
    <submittedName>
        <fullName evidence="7">16S rRNA (Cytosine967-C5)-methyltransferase</fullName>
    </submittedName>
</protein>
<dbReference type="Pfam" id="PF01189">
    <property type="entry name" value="Methyltr_RsmB-F"/>
    <property type="match status" value="1"/>
</dbReference>
<proteinExistence type="inferred from homology"/>
<keyword evidence="4 5" id="KW-0694">RNA-binding</keyword>
<dbReference type="PANTHER" id="PTHR22807">
    <property type="entry name" value="NOP2 YEAST -RELATED NOL1/NOP2/FMU SUN DOMAIN-CONTAINING"/>
    <property type="match status" value="1"/>
</dbReference>
<dbReference type="InterPro" id="IPR029063">
    <property type="entry name" value="SAM-dependent_MTases_sf"/>
</dbReference>
<dbReference type="InterPro" id="IPR001678">
    <property type="entry name" value="MeTrfase_RsmB-F_NOP2_dom"/>
</dbReference>
<feature type="domain" description="SAM-dependent MTase RsmB/NOP-type" evidence="6">
    <location>
        <begin position="134"/>
        <end position="398"/>
    </location>
</feature>
<feature type="binding site" evidence="5">
    <location>
        <position position="280"/>
    </location>
    <ligand>
        <name>S-adenosyl-L-methionine</name>
        <dbReference type="ChEBI" id="CHEBI:59789"/>
    </ligand>
</feature>
<feature type="binding site" evidence="5">
    <location>
        <position position="253"/>
    </location>
    <ligand>
        <name>S-adenosyl-L-methionine</name>
        <dbReference type="ChEBI" id="CHEBI:59789"/>
    </ligand>
</feature>
<keyword evidence="1 5" id="KW-0489">Methyltransferase</keyword>
<dbReference type="GO" id="GO:0001510">
    <property type="term" value="P:RNA methylation"/>
    <property type="evidence" value="ECO:0007669"/>
    <property type="project" value="InterPro"/>
</dbReference>
<gene>
    <name evidence="7" type="ORF">EDB95_1612</name>
</gene>
<feature type="active site" description="Nucleophile" evidence="5">
    <location>
        <position position="350"/>
    </location>
</feature>
<comment type="caution">
    <text evidence="5">Lacks conserved residue(s) required for the propagation of feature annotation.</text>
</comment>
<dbReference type="OrthoDB" id="9810297at2"/>
<feature type="binding site" evidence="5">
    <location>
        <position position="297"/>
    </location>
    <ligand>
        <name>S-adenosyl-L-methionine</name>
        <dbReference type="ChEBI" id="CHEBI:59789"/>
    </ligand>
</feature>
<dbReference type="InterPro" id="IPR023267">
    <property type="entry name" value="RCMT"/>
</dbReference>
<dbReference type="PROSITE" id="PS51686">
    <property type="entry name" value="SAM_MT_RSMB_NOP"/>
    <property type="match status" value="1"/>
</dbReference>
<dbReference type="CDD" id="cd02440">
    <property type="entry name" value="AdoMet_MTases"/>
    <property type="match status" value="1"/>
</dbReference>
<evidence type="ECO:0000256" key="3">
    <source>
        <dbReference type="ARBA" id="ARBA00022691"/>
    </source>
</evidence>
<dbReference type="PANTHER" id="PTHR22807:SF53">
    <property type="entry name" value="RIBOSOMAL RNA SMALL SUBUNIT METHYLTRANSFERASE B-RELATED"/>
    <property type="match status" value="1"/>
</dbReference>
<reference evidence="7 8" key="1">
    <citation type="submission" date="2019-03" db="EMBL/GenBank/DDBJ databases">
        <title>Genomic Encyclopedia of Type Strains, Phase IV (KMG-IV): sequencing the most valuable type-strain genomes for metagenomic binning, comparative biology and taxonomic classification.</title>
        <authorList>
            <person name="Goeker M."/>
        </authorList>
    </citation>
    <scope>NUCLEOTIDE SEQUENCE [LARGE SCALE GENOMIC DNA]</scope>
    <source>
        <strain evidence="7 8">DSM 100059</strain>
    </source>
</reference>
<dbReference type="Proteomes" id="UP000294498">
    <property type="component" value="Unassembled WGS sequence"/>
</dbReference>
<sequence length="398" mass="43615">MSRWTRYLERASHVIGTYQGDTPLAPVLKDYFRGERQMGSTDRRIVSDLVYSFYRLGWAVRELPLEERLLLAYWLTRTASSPLLAALRPEWDALVGLTPSEKVAVFDARAAPGPAFPDGIFPWKDALSRGVDPPALALSHLQQPDFYIRVRPGRLDDVMAALKRNGIPFEVIDGPAGAPALRLPAGASLQDLLPPDVDYVVQDLSSQRVGTLLSPVLAAPGGAPRVWDCCAASGGKSIMVKDLYPRARLTVSDIRPSILHNLDRRFAAAGIRYEQALVADLSKPGADPGVFDLVLADVPCTGSGTWSRTPEQLYFFDPEKICEFARLQRAILRRVAPAVVPGGYLLLITCSVFAEENEGNVAFLLQEGLELCQQEVFKGYGQGADTLFGALLRKPARV</sequence>
<evidence type="ECO:0000259" key="6">
    <source>
        <dbReference type="PROSITE" id="PS51686"/>
    </source>
</evidence>
<evidence type="ECO:0000256" key="2">
    <source>
        <dbReference type="ARBA" id="ARBA00022679"/>
    </source>
</evidence>
<dbReference type="GO" id="GO:0008173">
    <property type="term" value="F:RNA methyltransferase activity"/>
    <property type="evidence" value="ECO:0007669"/>
    <property type="project" value="InterPro"/>
</dbReference>